<comment type="catalytic activity">
    <reaction evidence="1">
        <text>a 1,2-diacyl-sn-glycero-3-phosphocholine + H2O = a 1,2-diacyl-sn-glycero-3-phosphate + choline + H(+)</text>
        <dbReference type="Rhea" id="RHEA:14445"/>
        <dbReference type="ChEBI" id="CHEBI:15354"/>
        <dbReference type="ChEBI" id="CHEBI:15377"/>
        <dbReference type="ChEBI" id="CHEBI:15378"/>
        <dbReference type="ChEBI" id="CHEBI:57643"/>
        <dbReference type="ChEBI" id="CHEBI:58608"/>
        <dbReference type="EC" id="3.1.4.4"/>
    </reaction>
</comment>
<dbReference type="PROSITE" id="PS50035">
    <property type="entry name" value="PLD"/>
    <property type="match status" value="1"/>
</dbReference>
<keyword evidence="6" id="KW-0443">Lipid metabolism</keyword>
<dbReference type="GO" id="GO:0004630">
    <property type="term" value="F:phospholipase D activity"/>
    <property type="evidence" value="ECO:0007669"/>
    <property type="project" value="UniProtKB-EC"/>
</dbReference>
<dbReference type="GO" id="GO:0016891">
    <property type="term" value="F:RNA endonuclease activity producing 5'-phosphomonoesters, hydrolytic mechanism"/>
    <property type="evidence" value="ECO:0007669"/>
    <property type="project" value="TreeGrafter"/>
</dbReference>
<evidence type="ECO:0000256" key="2">
    <source>
        <dbReference type="ARBA" id="ARBA00008664"/>
    </source>
</evidence>
<evidence type="ECO:0000256" key="1">
    <source>
        <dbReference type="ARBA" id="ARBA00000798"/>
    </source>
</evidence>
<sequence>MKYLKYKTNKFSITAIFALFILYNASSFGLPADDVIPLVDSDYYPQVHQALIAAKESILCVMYISDINPKYKQGWEYNLVNDLINAHRREVAVTVIFDQNIMFWETGKKSKKTERKSDDAYELLKKNGVPVYYDSVDRVTHSKVLVIDDYITILGSTNWTHSALRKNHEASVLIKSRSVAEAFLEKLRMISKYQPK</sequence>
<dbReference type="GO" id="GO:0016042">
    <property type="term" value="P:lipid catabolic process"/>
    <property type="evidence" value="ECO:0007669"/>
    <property type="project" value="UniProtKB-KW"/>
</dbReference>
<comment type="similarity">
    <text evidence="2">Belongs to the phospholipase D family.</text>
</comment>
<evidence type="ECO:0000313" key="10">
    <source>
        <dbReference type="Proteomes" id="UP000189681"/>
    </source>
</evidence>
<evidence type="ECO:0000313" key="9">
    <source>
        <dbReference type="EMBL" id="OOP57179.1"/>
    </source>
</evidence>
<feature type="signal peptide" evidence="7">
    <location>
        <begin position="1"/>
        <end position="32"/>
    </location>
</feature>
<protein>
    <recommendedName>
        <fullName evidence="3">phospholipase D</fullName>
        <ecNumber evidence="3">3.1.4.4</ecNumber>
    </recommendedName>
</protein>
<evidence type="ECO:0000256" key="7">
    <source>
        <dbReference type="SAM" id="SignalP"/>
    </source>
</evidence>
<keyword evidence="5" id="KW-0442">Lipid degradation</keyword>
<reference evidence="9 10" key="1">
    <citation type="journal article" date="2017" name="Water Res.">
        <title>Discovery and metagenomic analysis of an anammox bacterial enrichment related to Candidatus "Brocadia caroliniensis" in a full-scale glycerol-fed nitritation-denitritation separate centrate treatment process.</title>
        <authorList>
            <person name="Park H."/>
            <person name="Brotto A.C."/>
            <person name="van Loosdrecht M.C."/>
            <person name="Chandran K."/>
        </authorList>
    </citation>
    <scope>NUCLEOTIDE SEQUENCE [LARGE SCALE GENOMIC DNA]</scope>
    <source>
        <strain evidence="9">26THWARD</strain>
    </source>
</reference>
<accession>A0A1V4AVT4</accession>
<dbReference type="SUPFAM" id="SSF56024">
    <property type="entry name" value="Phospholipase D/nuclease"/>
    <property type="match status" value="1"/>
</dbReference>
<dbReference type="EMBL" id="AYTS01000041">
    <property type="protein sequence ID" value="OOP57179.1"/>
    <property type="molecule type" value="Genomic_DNA"/>
</dbReference>
<name>A0A1V4AVT4_9BACT</name>
<organism evidence="9 10">
    <name type="scientific">Candidatus Brocadia carolinensis</name>
    <dbReference type="NCBI Taxonomy" id="1004156"/>
    <lineage>
        <taxon>Bacteria</taxon>
        <taxon>Pseudomonadati</taxon>
        <taxon>Planctomycetota</taxon>
        <taxon>Candidatus Brocadiia</taxon>
        <taxon>Candidatus Brocadiales</taxon>
        <taxon>Candidatus Brocadiaceae</taxon>
        <taxon>Candidatus Brocadia</taxon>
    </lineage>
</organism>
<gene>
    <name evidence="9" type="ORF">AYP45_04735</name>
</gene>
<dbReference type="STRING" id="1004156.AYP45_04735"/>
<evidence type="ECO:0000256" key="4">
    <source>
        <dbReference type="ARBA" id="ARBA00022801"/>
    </source>
</evidence>
<dbReference type="Pfam" id="PF13091">
    <property type="entry name" value="PLDc_2"/>
    <property type="match status" value="1"/>
</dbReference>
<dbReference type="InterPro" id="IPR051406">
    <property type="entry name" value="PLD_domain"/>
</dbReference>
<dbReference type="SMART" id="SM00155">
    <property type="entry name" value="PLDc"/>
    <property type="match status" value="1"/>
</dbReference>
<evidence type="ECO:0000259" key="8">
    <source>
        <dbReference type="PROSITE" id="PS50035"/>
    </source>
</evidence>
<dbReference type="PANTHER" id="PTHR43856">
    <property type="entry name" value="CARDIOLIPIN HYDROLASE"/>
    <property type="match status" value="1"/>
</dbReference>
<dbReference type="InterPro" id="IPR025202">
    <property type="entry name" value="PLD-like_dom"/>
</dbReference>
<dbReference type="InterPro" id="IPR001736">
    <property type="entry name" value="PLipase_D/transphosphatidylase"/>
</dbReference>
<feature type="domain" description="PLD phosphodiesterase" evidence="8">
    <location>
        <begin position="136"/>
        <end position="163"/>
    </location>
</feature>
<keyword evidence="4" id="KW-0378">Hydrolase</keyword>
<keyword evidence="7" id="KW-0732">Signal</keyword>
<feature type="chain" id="PRO_5013116009" description="phospholipase D" evidence="7">
    <location>
        <begin position="33"/>
        <end position="196"/>
    </location>
</feature>
<dbReference type="GO" id="GO:0006793">
    <property type="term" value="P:phosphorus metabolic process"/>
    <property type="evidence" value="ECO:0007669"/>
    <property type="project" value="UniProtKB-ARBA"/>
</dbReference>
<dbReference type="AlphaFoldDB" id="A0A1V4AVT4"/>
<dbReference type="Proteomes" id="UP000189681">
    <property type="component" value="Unassembled WGS sequence"/>
</dbReference>
<dbReference type="Gene3D" id="3.30.870.10">
    <property type="entry name" value="Endonuclease Chain A"/>
    <property type="match status" value="1"/>
</dbReference>
<dbReference type="PANTHER" id="PTHR43856:SF1">
    <property type="entry name" value="MITOCHONDRIAL CARDIOLIPIN HYDROLASE"/>
    <property type="match status" value="1"/>
</dbReference>
<dbReference type="EC" id="3.1.4.4" evidence="3"/>
<evidence type="ECO:0000256" key="5">
    <source>
        <dbReference type="ARBA" id="ARBA00022963"/>
    </source>
</evidence>
<evidence type="ECO:0000256" key="6">
    <source>
        <dbReference type="ARBA" id="ARBA00023098"/>
    </source>
</evidence>
<proteinExistence type="inferred from homology"/>
<evidence type="ECO:0000256" key="3">
    <source>
        <dbReference type="ARBA" id="ARBA00012027"/>
    </source>
</evidence>
<comment type="caution">
    <text evidence="9">The sequence shown here is derived from an EMBL/GenBank/DDBJ whole genome shotgun (WGS) entry which is preliminary data.</text>
</comment>